<protein>
    <submittedName>
        <fullName evidence="2">Uncharacterized protein</fullName>
    </submittedName>
</protein>
<gene>
    <name evidence="2" type="ORF">EVAR_21476_1</name>
</gene>
<keyword evidence="3" id="KW-1185">Reference proteome</keyword>
<comment type="caution">
    <text evidence="2">The sequence shown here is derived from an EMBL/GenBank/DDBJ whole genome shotgun (WGS) entry which is preliminary data.</text>
</comment>
<feature type="compositionally biased region" description="Basic and acidic residues" evidence="1">
    <location>
        <begin position="75"/>
        <end position="93"/>
    </location>
</feature>
<evidence type="ECO:0000313" key="2">
    <source>
        <dbReference type="EMBL" id="GBP88729.1"/>
    </source>
</evidence>
<name>A0A4C1ZPB0_EUMVA</name>
<evidence type="ECO:0000256" key="1">
    <source>
        <dbReference type="SAM" id="MobiDB-lite"/>
    </source>
</evidence>
<reference evidence="2 3" key="1">
    <citation type="journal article" date="2019" name="Commun. Biol.">
        <title>The bagworm genome reveals a unique fibroin gene that provides high tensile strength.</title>
        <authorList>
            <person name="Kono N."/>
            <person name="Nakamura H."/>
            <person name="Ohtoshi R."/>
            <person name="Tomita M."/>
            <person name="Numata K."/>
            <person name="Arakawa K."/>
        </authorList>
    </citation>
    <scope>NUCLEOTIDE SEQUENCE [LARGE SCALE GENOMIC DNA]</scope>
</reference>
<dbReference type="AlphaFoldDB" id="A0A4C1ZPB0"/>
<dbReference type="Proteomes" id="UP000299102">
    <property type="component" value="Unassembled WGS sequence"/>
</dbReference>
<evidence type="ECO:0000313" key="3">
    <source>
        <dbReference type="Proteomes" id="UP000299102"/>
    </source>
</evidence>
<dbReference type="EMBL" id="BGZK01001953">
    <property type="protein sequence ID" value="GBP88729.1"/>
    <property type="molecule type" value="Genomic_DNA"/>
</dbReference>
<feature type="region of interest" description="Disordered" evidence="1">
    <location>
        <begin position="67"/>
        <end position="103"/>
    </location>
</feature>
<organism evidence="2 3">
    <name type="scientific">Eumeta variegata</name>
    <name type="common">Bagworm moth</name>
    <name type="synonym">Eumeta japonica</name>
    <dbReference type="NCBI Taxonomy" id="151549"/>
    <lineage>
        <taxon>Eukaryota</taxon>
        <taxon>Metazoa</taxon>
        <taxon>Ecdysozoa</taxon>
        <taxon>Arthropoda</taxon>
        <taxon>Hexapoda</taxon>
        <taxon>Insecta</taxon>
        <taxon>Pterygota</taxon>
        <taxon>Neoptera</taxon>
        <taxon>Endopterygota</taxon>
        <taxon>Lepidoptera</taxon>
        <taxon>Glossata</taxon>
        <taxon>Ditrysia</taxon>
        <taxon>Tineoidea</taxon>
        <taxon>Psychidae</taxon>
        <taxon>Oiketicinae</taxon>
        <taxon>Eumeta</taxon>
    </lineage>
</organism>
<proteinExistence type="predicted"/>
<accession>A0A4C1ZPB0</accession>
<sequence length="151" mass="16694">MQGDHTSPRSITPWPHPLFLVDFLLSPTSPQGYLTPPTYLGGSQNFDIGGIPAPSWSTVSNGLLFSPPPIAPETATRKSRSDAIGEPPAHGRESVSFAAHSRRVSEPRRLMRPACLRAMNIYSDIREICRINGHVNTNSKRRRRRKAPADN</sequence>